<keyword evidence="3" id="KW-0964">Secreted</keyword>
<keyword evidence="9" id="KW-1185">Reference proteome</keyword>
<reference evidence="8 9" key="1">
    <citation type="submission" date="2019-01" db="EMBL/GenBank/DDBJ databases">
        <title>Sequencing of cultivated peanut Arachis hypogaea provides insights into genome evolution and oil improvement.</title>
        <authorList>
            <person name="Chen X."/>
        </authorList>
    </citation>
    <scope>NUCLEOTIDE SEQUENCE [LARGE SCALE GENOMIC DNA]</scope>
    <source>
        <strain evidence="9">cv. Fuhuasheng</strain>
        <tissue evidence="8">Leaves</tissue>
    </source>
</reference>
<evidence type="ECO:0000256" key="1">
    <source>
        <dbReference type="ARBA" id="ARBA00004613"/>
    </source>
</evidence>
<evidence type="ECO:0000256" key="4">
    <source>
        <dbReference type="ARBA" id="ARBA00022729"/>
    </source>
</evidence>
<dbReference type="PANTHER" id="PTHR36349:SF2">
    <property type="entry name" value="PROTEIN CLAVATA 3"/>
    <property type="match status" value="1"/>
</dbReference>
<dbReference type="Gramene" id="arahy.Tifrunner.gnm2.ann2.Ah18g078700.1">
    <property type="protein sequence ID" value="arahy.Tifrunner.gnm2.ann2.Ah18g078700.1-CDS"/>
    <property type="gene ID" value="arahy.Tifrunner.gnm2.ann2.Ah18g078700"/>
</dbReference>
<dbReference type="GO" id="GO:0005576">
    <property type="term" value="C:extracellular region"/>
    <property type="evidence" value="ECO:0007669"/>
    <property type="project" value="UniProtKB-SubCell"/>
</dbReference>
<gene>
    <name evidence="8" type="ORF">Ahy_B08g093852</name>
</gene>
<evidence type="ECO:0000256" key="2">
    <source>
        <dbReference type="ARBA" id="ARBA00005416"/>
    </source>
</evidence>
<evidence type="ECO:0000313" key="9">
    <source>
        <dbReference type="Proteomes" id="UP000289738"/>
    </source>
</evidence>
<dbReference type="GO" id="GO:0030154">
    <property type="term" value="P:cell differentiation"/>
    <property type="evidence" value="ECO:0007669"/>
    <property type="project" value="UniProtKB-KW"/>
</dbReference>
<sequence>MASKFFFTSLTLLVLFCLLLVKDTSDYCNANKHGCFDAQAAVLKEIRNRKVFFAFKDKKTSLKAMLQGSSSSRMIRDGEKSVSWELRRVPSGPDPLHHNGGIGNPKPQTP</sequence>
<comment type="caution">
    <text evidence="8">The sequence shown here is derived from an EMBL/GenBank/DDBJ whole genome shotgun (WGS) entry which is preliminary data.</text>
</comment>
<feature type="chain" id="PRO_5019175511" description="CLAVATA3/ESR (CLE)-related protein" evidence="7">
    <location>
        <begin position="27"/>
        <end position="110"/>
    </location>
</feature>
<name>A0A444Y731_ARAHY</name>
<comment type="similarity">
    <text evidence="2">Belongs to the CLV3/ESR signal peptide family.</text>
</comment>
<proteinExistence type="inferred from homology"/>
<dbReference type="GO" id="GO:0033612">
    <property type="term" value="F:receptor serine/threonine kinase binding"/>
    <property type="evidence" value="ECO:0007669"/>
    <property type="project" value="InterPro"/>
</dbReference>
<evidence type="ECO:0000256" key="5">
    <source>
        <dbReference type="ARBA" id="ARBA00022782"/>
    </source>
</evidence>
<comment type="subcellular location">
    <subcellularLocation>
        <location evidence="1">Secreted</location>
    </subcellularLocation>
</comment>
<dbReference type="Proteomes" id="UP000289738">
    <property type="component" value="Chromosome B08"/>
</dbReference>
<dbReference type="EMBL" id="SDMP01000018">
    <property type="protein sequence ID" value="RYQ97771.1"/>
    <property type="molecule type" value="Genomic_DNA"/>
</dbReference>
<dbReference type="PANTHER" id="PTHR36349">
    <property type="entry name" value="PROTEIN CLAVATA 3"/>
    <property type="match status" value="1"/>
</dbReference>
<dbReference type="InterPro" id="IPR044962">
    <property type="entry name" value="CLV3/ESR"/>
</dbReference>
<protein>
    <recommendedName>
        <fullName evidence="10">CLAVATA3/ESR (CLE)-related protein</fullName>
    </recommendedName>
</protein>
<evidence type="ECO:0000256" key="7">
    <source>
        <dbReference type="SAM" id="SignalP"/>
    </source>
</evidence>
<feature type="signal peptide" evidence="7">
    <location>
        <begin position="1"/>
        <end position="26"/>
    </location>
</feature>
<keyword evidence="4 7" id="KW-0732">Signal</keyword>
<evidence type="ECO:0000256" key="3">
    <source>
        <dbReference type="ARBA" id="ARBA00022525"/>
    </source>
</evidence>
<dbReference type="AlphaFoldDB" id="A0A444Y731"/>
<feature type="region of interest" description="Disordered" evidence="6">
    <location>
        <begin position="87"/>
        <end position="110"/>
    </location>
</feature>
<evidence type="ECO:0000313" key="8">
    <source>
        <dbReference type="EMBL" id="RYQ97771.1"/>
    </source>
</evidence>
<evidence type="ECO:0008006" key="10">
    <source>
        <dbReference type="Google" id="ProtNLM"/>
    </source>
</evidence>
<evidence type="ECO:0000256" key="6">
    <source>
        <dbReference type="SAM" id="MobiDB-lite"/>
    </source>
</evidence>
<accession>A0A444Y731</accession>
<organism evidence="8 9">
    <name type="scientific">Arachis hypogaea</name>
    <name type="common">Peanut</name>
    <dbReference type="NCBI Taxonomy" id="3818"/>
    <lineage>
        <taxon>Eukaryota</taxon>
        <taxon>Viridiplantae</taxon>
        <taxon>Streptophyta</taxon>
        <taxon>Embryophyta</taxon>
        <taxon>Tracheophyta</taxon>
        <taxon>Spermatophyta</taxon>
        <taxon>Magnoliopsida</taxon>
        <taxon>eudicotyledons</taxon>
        <taxon>Gunneridae</taxon>
        <taxon>Pentapetalae</taxon>
        <taxon>rosids</taxon>
        <taxon>fabids</taxon>
        <taxon>Fabales</taxon>
        <taxon>Fabaceae</taxon>
        <taxon>Papilionoideae</taxon>
        <taxon>50 kb inversion clade</taxon>
        <taxon>dalbergioids sensu lato</taxon>
        <taxon>Dalbergieae</taxon>
        <taxon>Pterocarpus clade</taxon>
        <taxon>Arachis</taxon>
    </lineage>
</organism>
<keyword evidence="5" id="KW-0221">Differentiation</keyword>